<name>A0A1E3PKJ5_9ASCO</name>
<dbReference type="Proteomes" id="UP000095009">
    <property type="component" value="Unassembled WGS sequence"/>
</dbReference>
<dbReference type="EMBL" id="KV454409">
    <property type="protein sequence ID" value="ODQ65858.1"/>
    <property type="molecule type" value="Genomic_DNA"/>
</dbReference>
<dbReference type="STRING" id="857566.A0A1E3PKJ5"/>
<dbReference type="GO" id="GO:0006412">
    <property type="term" value="P:translation"/>
    <property type="evidence" value="ECO:0007669"/>
    <property type="project" value="InterPro"/>
</dbReference>
<dbReference type="GO" id="GO:0005762">
    <property type="term" value="C:mitochondrial large ribosomal subunit"/>
    <property type="evidence" value="ECO:0007669"/>
    <property type="project" value="TreeGrafter"/>
</dbReference>
<gene>
    <name evidence="5" type="ORF">NADFUDRAFT_46468</name>
</gene>
<dbReference type="Gene3D" id="1.10.287.3980">
    <property type="match status" value="1"/>
</dbReference>
<dbReference type="GO" id="GO:0003735">
    <property type="term" value="F:structural constituent of ribosome"/>
    <property type="evidence" value="ECO:0007669"/>
    <property type="project" value="InterPro"/>
</dbReference>
<dbReference type="OrthoDB" id="431691at2759"/>
<dbReference type="HAMAP" id="MF_00391">
    <property type="entry name" value="Ribosomal_bL34"/>
    <property type="match status" value="1"/>
</dbReference>
<comment type="similarity">
    <text evidence="1">Belongs to the bacterial ribosomal protein bL34 family.</text>
</comment>
<keyword evidence="2" id="KW-0689">Ribosomal protein</keyword>
<dbReference type="InterPro" id="IPR000271">
    <property type="entry name" value="Ribosomal_bL34"/>
</dbReference>
<organism evidence="5 6">
    <name type="scientific">Nadsonia fulvescens var. elongata DSM 6958</name>
    <dbReference type="NCBI Taxonomy" id="857566"/>
    <lineage>
        <taxon>Eukaryota</taxon>
        <taxon>Fungi</taxon>
        <taxon>Dikarya</taxon>
        <taxon>Ascomycota</taxon>
        <taxon>Saccharomycotina</taxon>
        <taxon>Dipodascomycetes</taxon>
        <taxon>Dipodascales</taxon>
        <taxon>Dipodascales incertae sedis</taxon>
        <taxon>Nadsonia</taxon>
    </lineage>
</organism>
<keyword evidence="3" id="KW-0687">Ribonucleoprotein</keyword>
<proteinExistence type="inferred from homology"/>
<dbReference type="AlphaFoldDB" id="A0A1E3PKJ5"/>
<accession>A0A1E3PKJ5</accession>
<evidence type="ECO:0000256" key="3">
    <source>
        <dbReference type="ARBA" id="ARBA00023274"/>
    </source>
</evidence>
<dbReference type="Pfam" id="PF00468">
    <property type="entry name" value="Ribosomal_L34"/>
    <property type="match status" value="1"/>
</dbReference>
<sequence>MFNHLSVGLRTVPASSRFLMGSRAFSYVPRSALTAFRAATPSTLNSSLAGRESTANIAMGSPLLAVPTMGLMSSLAGALQVRWKSRGHTFQPNTLKRKRKFGFLAKMRAKLGRVIISRRRAKGRWYLSH</sequence>
<keyword evidence="6" id="KW-1185">Reference proteome</keyword>
<dbReference type="NCBIfam" id="TIGR01030">
    <property type="entry name" value="rpmH_bact"/>
    <property type="match status" value="1"/>
</dbReference>
<evidence type="ECO:0000256" key="4">
    <source>
        <dbReference type="ARBA" id="ARBA00035274"/>
    </source>
</evidence>
<evidence type="ECO:0000313" key="5">
    <source>
        <dbReference type="EMBL" id="ODQ65858.1"/>
    </source>
</evidence>
<dbReference type="PANTHER" id="PTHR14503">
    <property type="entry name" value="MITOCHONDRIAL RIBOSOMAL PROTEIN 34 FAMILY MEMBER"/>
    <property type="match status" value="1"/>
</dbReference>
<evidence type="ECO:0000313" key="6">
    <source>
        <dbReference type="Proteomes" id="UP000095009"/>
    </source>
</evidence>
<evidence type="ECO:0000256" key="1">
    <source>
        <dbReference type="ARBA" id="ARBA00010111"/>
    </source>
</evidence>
<dbReference type="PANTHER" id="PTHR14503:SF4">
    <property type="entry name" value="LARGE RIBOSOMAL SUBUNIT PROTEIN BL34M"/>
    <property type="match status" value="1"/>
</dbReference>
<dbReference type="FunFam" id="1.10.287.3980:FF:000001">
    <property type="entry name" value="Mitochondrial ribosomal protein L34"/>
    <property type="match status" value="1"/>
</dbReference>
<reference evidence="5 6" key="1">
    <citation type="journal article" date="2016" name="Proc. Natl. Acad. Sci. U.S.A.">
        <title>Comparative genomics of biotechnologically important yeasts.</title>
        <authorList>
            <person name="Riley R."/>
            <person name="Haridas S."/>
            <person name="Wolfe K.H."/>
            <person name="Lopes M.R."/>
            <person name="Hittinger C.T."/>
            <person name="Goeker M."/>
            <person name="Salamov A.A."/>
            <person name="Wisecaver J.H."/>
            <person name="Long T.M."/>
            <person name="Calvey C.H."/>
            <person name="Aerts A.L."/>
            <person name="Barry K.W."/>
            <person name="Choi C."/>
            <person name="Clum A."/>
            <person name="Coughlan A.Y."/>
            <person name="Deshpande S."/>
            <person name="Douglass A.P."/>
            <person name="Hanson S.J."/>
            <person name="Klenk H.-P."/>
            <person name="LaButti K.M."/>
            <person name="Lapidus A."/>
            <person name="Lindquist E.A."/>
            <person name="Lipzen A.M."/>
            <person name="Meier-Kolthoff J.P."/>
            <person name="Ohm R.A."/>
            <person name="Otillar R.P."/>
            <person name="Pangilinan J.L."/>
            <person name="Peng Y."/>
            <person name="Rokas A."/>
            <person name="Rosa C.A."/>
            <person name="Scheuner C."/>
            <person name="Sibirny A.A."/>
            <person name="Slot J.C."/>
            <person name="Stielow J.B."/>
            <person name="Sun H."/>
            <person name="Kurtzman C.P."/>
            <person name="Blackwell M."/>
            <person name="Grigoriev I.V."/>
            <person name="Jeffries T.W."/>
        </authorList>
    </citation>
    <scope>NUCLEOTIDE SEQUENCE [LARGE SCALE GENOMIC DNA]</scope>
    <source>
        <strain evidence="5 6">DSM 6958</strain>
    </source>
</reference>
<protein>
    <recommendedName>
        <fullName evidence="4">Large ribosomal subunit protein bL34m</fullName>
    </recommendedName>
</protein>
<evidence type="ECO:0000256" key="2">
    <source>
        <dbReference type="ARBA" id="ARBA00022980"/>
    </source>
</evidence>